<keyword evidence="1" id="KW-1133">Transmembrane helix</keyword>
<dbReference type="OrthoDB" id="8750931at2"/>
<dbReference type="Proteomes" id="UP000484015">
    <property type="component" value="Unassembled WGS sequence"/>
</dbReference>
<feature type="transmembrane region" description="Helical" evidence="1">
    <location>
        <begin position="196"/>
        <end position="219"/>
    </location>
</feature>
<gene>
    <name evidence="2" type="ORF">GM668_00660</name>
</gene>
<dbReference type="AlphaFoldDB" id="A0A6L6PTI5"/>
<keyword evidence="1" id="KW-0472">Membrane</keyword>
<feature type="transmembrane region" description="Helical" evidence="1">
    <location>
        <begin position="118"/>
        <end position="137"/>
    </location>
</feature>
<evidence type="ECO:0008006" key="4">
    <source>
        <dbReference type="Google" id="ProtNLM"/>
    </source>
</evidence>
<reference evidence="2 3" key="1">
    <citation type="submission" date="2019-11" db="EMBL/GenBank/DDBJ databases">
        <title>Type strains purchased from KCTC, JCM and DSMZ.</title>
        <authorList>
            <person name="Lu H."/>
        </authorList>
    </citation>
    <scope>NUCLEOTIDE SEQUENCE [LARGE SCALE GENOMIC DNA]</scope>
    <source>
        <strain evidence="2 3">KCTC 42409</strain>
    </source>
</reference>
<comment type="caution">
    <text evidence="2">The sequence shown here is derived from an EMBL/GenBank/DDBJ whole genome shotgun (WGS) entry which is preliminary data.</text>
</comment>
<keyword evidence="1" id="KW-0812">Transmembrane</keyword>
<sequence>MQIFPSPYRYSTIRTLTSIQLLSLMMALSALSLALMWHRWGGTIEDSLAYFNTALWLRGELPFSALQAPFPYRLLIPAVASALPGELHNSFAMLNWLLVSAAGVMMALTVVRLGYARRLGYLAGVMMVLAVPTYWYAPYLVVDPGSICARAAFVLAVVSGQPWLAALSGIAATAAREENILLLVWLLAARQIGWRAGLAALVLAGAWLLAVRWWLVAGLPSYVWKPSMQHVIYTLRGDWRSLVSLVLCAGIVLPMALYGMPRAPRQLQPLKSLLILMALPPLYAALSVRIEGRVVWSLYPMLIPFAIAATVPRFLQPQPSR</sequence>
<feature type="transmembrane region" description="Helical" evidence="1">
    <location>
        <begin position="21"/>
        <end position="40"/>
    </location>
</feature>
<evidence type="ECO:0000256" key="1">
    <source>
        <dbReference type="SAM" id="Phobius"/>
    </source>
</evidence>
<accession>A0A6L6PTI5</accession>
<protein>
    <recommendedName>
        <fullName evidence="4">Glycosyltransferase RgtA/B/C/D-like domain-containing protein</fullName>
    </recommendedName>
</protein>
<organism evidence="2 3">
    <name type="scientific">Pseudoduganella ginsengisoli</name>
    <dbReference type="NCBI Taxonomy" id="1462440"/>
    <lineage>
        <taxon>Bacteria</taxon>
        <taxon>Pseudomonadati</taxon>
        <taxon>Pseudomonadota</taxon>
        <taxon>Betaproteobacteria</taxon>
        <taxon>Burkholderiales</taxon>
        <taxon>Oxalobacteraceae</taxon>
        <taxon>Telluria group</taxon>
        <taxon>Pseudoduganella</taxon>
    </lineage>
</organism>
<proteinExistence type="predicted"/>
<name>A0A6L6PTI5_9BURK</name>
<feature type="transmembrane region" description="Helical" evidence="1">
    <location>
        <begin position="93"/>
        <end position="111"/>
    </location>
</feature>
<feature type="transmembrane region" description="Helical" evidence="1">
    <location>
        <begin position="296"/>
        <end position="315"/>
    </location>
</feature>
<feature type="transmembrane region" description="Helical" evidence="1">
    <location>
        <begin position="239"/>
        <end position="260"/>
    </location>
</feature>
<evidence type="ECO:0000313" key="2">
    <source>
        <dbReference type="EMBL" id="MTW00589.1"/>
    </source>
</evidence>
<feature type="transmembrane region" description="Helical" evidence="1">
    <location>
        <begin position="149"/>
        <end position="175"/>
    </location>
</feature>
<keyword evidence="3" id="KW-1185">Reference proteome</keyword>
<evidence type="ECO:0000313" key="3">
    <source>
        <dbReference type="Proteomes" id="UP000484015"/>
    </source>
</evidence>
<dbReference type="EMBL" id="WNLA01000001">
    <property type="protein sequence ID" value="MTW00589.1"/>
    <property type="molecule type" value="Genomic_DNA"/>
</dbReference>
<dbReference type="RefSeq" id="WP_155437012.1">
    <property type="nucleotide sequence ID" value="NZ_WNLA01000001.1"/>
</dbReference>